<dbReference type="PANTHER" id="PTHR31071">
    <property type="entry name" value="GB|AAF24581.1"/>
    <property type="match status" value="1"/>
</dbReference>
<keyword evidence="1" id="KW-0175">Coiled coil</keyword>
<keyword evidence="3" id="KW-1185">Reference proteome</keyword>
<feature type="compositionally biased region" description="Basic and acidic residues" evidence="2">
    <location>
        <begin position="518"/>
        <end position="529"/>
    </location>
</feature>
<feature type="coiled-coil region" evidence="1">
    <location>
        <begin position="242"/>
        <end position="276"/>
    </location>
</feature>
<dbReference type="SMR" id="A0A6P5SYR4"/>
<feature type="region of interest" description="Disordered" evidence="2">
    <location>
        <begin position="1"/>
        <end position="22"/>
    </location>
</feature>
<dbReference type="AlphaFoldDB" id="A0A6P5SYR4"/>
<dbReference type="GeneID" id="110763040"/>
<gene>
    <name evidence="4" type="primary">LOC110763040</name>
</gene>
<dbReference type="RefSeq" id="XP_021821464.1">
    <property type="nucleotide sequence ID" value="XM_021965772.1"/>
</dbReference>
<evidence type="ECO:0000313" key="4">
    <source>
        <dbReference type="RefSeq" id="XP_021821464.1"/>
    </source>
</evidence>
<feature type="compositionally biased region" description="Low complexity" evidence="2">
    <location>
        <begin position="82"/>
        <end position="91"/>
    </location>
</feature>
<dbReference type="Gramene" id="Pav_sc0000910.1_g420.1.mk:mrna">
    <property type="protein sequence ID" value="Pav_sc0000910.1_g420.1.mk:mrna"/>
    <property type="gene ID" value="Pav_sc0000910.1_g420.1.mk"/>
</dbReference>
<accession>A0A6P5SYR4</accession>
<dbReference type="PANTHER" id="PTHR31071:SF2">
    <property type="entry name" value="ACTIN CYTOSKELETON-REGULATORY COMPLEX PAN-LIKE PROTEIN"/>
    <property type="match status" value="1"/>
</dbReference>
<evidence type="ECO:0000256" key="2">
    <source>
        <dbReference type="SAM" id="MobiDB-lite"/>
    </source>
</evidence>
<protein>
    <submittedName>
        <fullName evidence="4">Uncharacterized protein LOC110763040</fullName>
    </submittedName>
</protein>
<evidence type="ECO:0000313" key="3">
    <source>
        <dbReference type="Proteomes" id="UP000515124"/>
    </source>
</evidence>
<feature type="compositionally biased region" description="Polar residues" evidence="2">
    <location>
        <begin position="437"/>
        <end position="452"/>
    </location>
</feature>
<dbReference type="InterPro" id="IPR043424">
    <property type="entry name" value="BLT-like"/>
</dbReference>
<feature type="region of interest" description="Disordered" evidence="2">
    <location>
        <begin position="66"/>
        <end position="104"/>
    </location>
</feature>
<feature type="coiled-coil region" evidence="1">
    <location>
        <begin position="147"/>
        <end position="206"/>
    </location>
</feature>
<dbReference type="KEGG" id="pavi:110763040"/>
<sequence>MNLSGGAHSRRRKAWAHRRRNFGPPSSPFLQWKFDNDKTTGVVRASARKLAAGLWQLRFNEISGDQDLKFNSGPSDPPPPQLQLEPSSPYPECASNRETKWSSGGSKEFDDIYRVYNQVKLLKDRPVTTGSVVSTMNAELTEARLCILALEAKRQSLKQKVKHFLRKLEEERIYWKSRAQQKNRALDELKEKLGRERKSRQQMENLNTNLINQLAGAKFSAEHFMKKYEEEKKSRKLMQEISNELAEQIGEDKAEVEALKRESKKIIAEVEEERKMFQMAEVWREERVQMKLIDAKLALEDKYCQLNKLITDVETFLRSRFGTLDMTELRKAELILQAVKSLNIHGIEEFSNVPPKSNDIFSVFEELWRCEGSEREIEPCICHTPSSHEDNGFNQTHLLKQLNCHNDYNSCLQKDARGSCDSLEGGNPAIDRVGQGKTVSRSFSDSNDNAVQCSPDREISGVCTASEKQSKPKTSSASKLWGSCPSNGEFYKIGFDEGEGRLSNGITSRWGENSNKGLFEHDTTHRDSAGQRIPTDTVNPHITRGMKGSIEWPRAIQKNGSKIKLLDAKIESQKSQLRHVLKQKAR</sequence>
<dbReference type="Proteomes" id="UP000515124">
    <property type="component" value="Unplaced"/>
</dbReference>
<name>A0A6P5SYR4_PRUAV</name>
<proteinExistence type="predicted"/>
<feature type="compositionally biased region" description="Basic residues" evidence="2">
    <location>
        <begin position="8"/>
        <end position="21"/>
    </location>
</feature>
<organism evidence="3 4">
    <name type="scientific">Prunus avium</name>
    <name type="common">Cherry</name>
    <name type="synonym">Cerasus avium</name>
    <dbReference type="NCBI Taxonomy" id="42229"/>
    <lineage>
        <taxon>Eukaryota</taxon>
        <taxon>Viridiplantae</taxon>
        <taxon>Streptophyta</taxon>
        <taxon>Embryophyta</taxon>
        <taxon>Tracheophyta</taxon>
        <taxon>Spermatophyta</taxon>
        <taxon>Magnoliopsida</taxon>
        <taxon>eudicotyledons</taxon>
        <taxon>Gunneridae</taxon>
        <taxon>Pentapetalae</taxon>
        <taxon>rosids</taxon>
        <taxon>fabids</taxon>
        <taxon>Rosales</taxon>
        <taxon>Rosaceae</taxon>
        <taxon>Amygdaloideae</taxon>
        <taxon>Amygdaleae</taxon>
        <taxon>Prunus</taxon>
    </lineage>
</organism>
<reference evidence="4" key="1">
    <citation type="submission" date="2025-08" db="UniProtKB">
        <authorList>
            <consortium name="RefSeq"/>
        </authorList>
    </citation>
    <scope>IDENTIFICATION</scope>
</reference>
<evidence type="ECO:0000256" key="1">
    <source>
        <dbReference type="SAM" id="Coils"/>
    </source>
</evidence>
<feature type="region of interest" description="Disordered" evidence="2">
    <location>
        <begin position="431"/>
        <end position="454"/>
    </location>
</feature>
<feature type="region of interest" description="Disordered" evidence="2">
    <location>
        <begin position="518"/>
        <end position="540"/>
    </location>
</feature>